<dbReference type="EMBL" id="VBAO01000279">
    <property type="protein sequence ID" value="TMI79531.1"/>
    <property type="molecule type" value="Genomic_DNA"/>
</dbReference>
<dbReference type="GO" id="GO:0050661">
    <property type="term" value="F:NADP binding"/>
    <property type="evidence" value="ECO:0007669"/>
    <property type="project" value="InterPro"/>
</dbReference>
<organism evidence="3 4">
    <name type="scientific">Candidatus Segetimicrobium genomatis</name>
    <dbReference type="NCBI Taxonomy" id="2569760"/>
    <lineage>
        <taxon>Bacteria</taxon>
        <taxon>Bacillati</taxon>
        <taxon>Candidatus Sysuimicrobiota</taxon>
        <taxon>Candidatus Sysuimicrobiia</taxon>
        <taxon>Candidatus Sysuimicrobiales</taxon>
        <taxon>Candidatus Segetimicrobiaceae</taxon>
        <taxon>Candidatus Segetimicrobium</taxon>
    </lineage>
</organism>
<dbReference type="InterPro" id="IPR036291">
    <property type="entry name" value="NAD(P)-bd_dom_sf"/>
</dbReference>
<name>A0A537J7K3_9BACT</name>
<evidence type="ECO:0000313" key="4">
    <source>
        <dbReference type="Proteomes" id="UP000320048"/>
    </source>
</evidence>
<dbReference type="GO" id="GO:0006006">
    <property type="term" value="P:glucose metabolic process"/>
    <property type="evidence" value="ECO:0007669"/>
    <property type="project" value="InterPro"/>
</dbReference>
<dbReference type="Pfam" id="PF00479">
    <property type="entry name" value="G6PD_N"/>
    <property type="match status" value="1"/>
</dbReference>
<sequence length="121" mass="13087">MYPSPDRRTPSGSSGAPRPWGISRRCAGTDAGSSGSTWAATCGRGCGTWSAPWPRRRRAVVGEGGPDGAILAIFGGGGDLAWRKLVPALYDLYLDHWLPKRFALVGLGRQRLSDEEFRTRL</sequence>
<dbReference type="Gene3D" id="3.40.50.720">
    <property type="entry name" value="NAD(P)-binding Rossmann-like Domain"/>
    <property type="match status" value="1"/>
</dbReference>
<feature type="non-terminal residue" evidence="3">
    <location>
        <position position="121"/>
    </location>
</feature>
<evidence type="ECO:0000259" key="2">
    <source>
        <dbReference type="Pfam" id="PF00479"/>
    </source>
</evidence>
<gene>
    <name evidence="3" type="ORF">E6H04_10440</name>
</gene>
<evidence type="ECO:0000313" key="3">
    <source>
        <dbReference type="EMBL" id="TMI79531.1"/>
    </source>
</evidence>
<feature type="domain" description="Glucose-6-phosphate dehydrogenase NAD-binding" evidence="2">
    <location>
        <begin position="73"/>
        <end position="120"/>
    </location>
</feature>
<evidence type="ECO:0000256" key="1">
    <source>
        <dbReference type="SAM" id="MobiDB-lite"/>
    </source>
</evidence>
<dbReference type="SUPFAM" id="SSF51735">
    <property type="entry name" value="NAD(P)-binding Rossmann-fold domains"/>
    <property type="match status" value="1"/>
</dbReference>
<dbReference type="InterPro" id="IPR022674">
    <property type="entry name" value="G6P_DH_NAD-bd"/>
</dbReference>
<feature type="region of interest" description="Disordered" evidence="1">
    <location>
        <begin position="1"/>
        <end position="37"/>
    </location>
</feature>
<proteinExistence type="predicted"/>
<comment type="caution">
    <text evidence="3">The sequence shown here is derived from an EMBL/GenBank/DDBJ whole genome shotgun (WGS) entry which is preliminary data.</text>
</comment>
<dbReference type="AlphaFoldDB" id="A0A537J7K3"/>
<reference evidence="3 4" key="1">
    <citation type="journal article" date="2019" name="Nat. Microbiol.">
        <title>Mediterranean grassland soil C-N compound turnover is dependent on rainfall and depth, and is mediated by genomically divergent microorganisms.</title>
        <authorList>
            <person name="Diamond S."/>
            <person name="Andeer P.F."/>
            <person name="Li Z."/>
            <person name="Crits-Christoph A."/>
            <person name="Burstein D."/>
            <person name="Anantharaman K."/>
            <person name="Lane K.R."/>
            <person name="Thomas B.C."/>
            <person name="Pan C."/>
            <person name="Northen T.R."/>
            <person name="Banfield J.F."/>
        </authorList>
    </citation>
    <scope>NUCLEOTIDE SEQUENCE [LARGE SCALE GENOMIC DNA]</scope>
    <source>
        <strain evidence="3">NP_7</strain>
    </source>
</reference>
<dbReference type="Proteomes" id="UP000320048">
    <property type="component" value="Unassembled WGS sequence"/>
</dbReference>
<protein>
    <recommendedName>
        <fullName evidence="2">Glucose-6-phosphate dehydrogenase NAD-binding domain-containing protein</fullName>
    </recommendedName>
</protein>
<dbReference type="GO" id="GO:0016614">
    <property type="term" value="F:oxidoreductase activity, acting on CH-OH group of donors"/>
    <property type="evidence" value="ECO:0007669"/>
    <property type="project" value="InterPro"/>
</dbReference>
<accession>A0A537J7K3</accession>